<evidence type="ECO:0000256" key="7">
    <source>
        <dbReference type="ARBA" id="ARBA00040894"/>
    </source>
</evidence>
<dbReference type="EC" id="2.4.1.266" evidence="6"/>
<evidence type="ECO:0000313" key="12">
    <source>
        <dbReference type="Proteomes" id="UP000322976"/>
    </source>
</evidence>
<comment type="catalytic activity">
    <reaction evidence="9">
        <text>an NDP-alpha-D-glucose + (2R)-3-phosphoglycerate = (2R)-2-O-(alpha-D-glucopyranosyl)-3-phospho-glycerate + a ribonucleoside 5'-diphosphate + H(+)</text>
        <dbReference type="Rhea" id="RHEA:47244"/>
        <dbReference type="ChEBI" id="CHEBI:15378"/>
        <dbReference type="ChEBI" id="CHEBI:57930"/>
        <dbReference type="ChEBI" id="CHEBI:58272"/>
        <dbReference type="ChEBI" id="CHEBI:62600"/>
        <dbReference type="ChEBI" id="CHEBI:76533"/>
        <dbReference type="EC" id="2.4.1.266"/>
    </reaction>
    <physiologicalReaction direction="left-to-right" evidence="9">
        <dbReference type="Rhea" id="RHEA:47245"/>
    </physiologicalReaction>
</comment>
<keyword evidence="12" id="KW-1185">Reference proteome</keyword>
<dbReference type="AlphaFoldDB" id="A0A5D8QIV2"/>
<dbReference type="Proteomes" id="UP000322976">
    <property type="component" value="Unassembled WGS sequence"/>
</dbReference>
<comment type="similarity">
    <text evidence="2">Belongs to the glycosyltransferase 2 family.</text>
</comment>
<evidence type="ECO:0000256" key="3">
    <source>
        <dbReference type="ARBA" id="ARBA00022676"/>
    </source>
</evidence>
<gene>
    <name evidence="11" type="ORF">FWJ32_00615</name>
</gene>
<accession>A0A5D8QIV2</accession>
<dbReference type="PANTHER" id="PTHR48090:SF10">
    <property type="entry name" value="GLUCOSYL-3-PHOSPHOGLYCERATE SYNTHASE"/>
    <property type="match status" value="1"/>
</dbReference>
<dbReference type="PANTHER" id="PTHR48090">
    <property type="entry name" value="UNDECAPRENYL-PHOSPHATE 4-DEOXY-4-FORMAMIDO-L-ARABINOSE TRANSFERASE-RELATED"/>
    <property type="match status" value="1"/>
</dbReference>
<keyword evidence="4 11" id="KW-0808">Transferase</keyword>
<dbReference type="RefSeq" id="WP_149544041.1">
    <property type="nucleotide sequence ID" value="NZ_VTPS01000001.1"/>
</dbReference>
<feature type="domain" description="Glycosyltransferase 2-like" evidence="10">
    <location>
        <begin position="6"/>
        <end position="126"/>
    </location>
</feature>
<keyword evidence="3" id="KW-0328">Glycosyltransferase</keyword>
<evidence type="ECO:0000256" key="5">
    <source>
        <dbReference type="ARBA" id="ARBA00022842"/>
    </source>
</evidence>
<evidence type="ECO:0000256" key="9">
    <source>
        <dbReference type="ARBA" id="ARBA00048997"/>
    </source>
</evidence>
<dbReference type="InterPro" id="IPR001173">
    <property type="entry name" value="Glyco_trans_2-like"/>
</dbReference>
<dbReference type="CDD" id="cd04179">
    <property type="entry name" value="DPM_DPG-synthase_like"/>
    <property type="match status" value="1"/>
</dbReference>
<name>A0A5D8QIV2_9THEO</name>
<comment type="catalytic activity">
    <reaction evidence="8">
        <text>(2R)-3-phosphoglycerate + UDP-alpha-D-glucose = (2R)-2-O-(alpha-D-glucopyranosyl)-3-phospho-glycerate + UDP + H(+)</text>
        <dbReference type="Rhea" id="RHEA:31319"/>
        <dbReference type="ChEBI" id="CHEBI:15378"/>
        <dbReference type="ChEBI" id="CHEBI:58223"/>
        <dbReference type="ChEBI" id="CHEBI:58272"/>
        <dbReference type="ChEBI" id="CHEBI:58885"/>
        <dbReference type="ChEBI" id="CHEBI:62600"/>
        <dbReference type="EC" id="2.4.1.266"/>
    </reaction>
    <physiologicalReaction direction="left-to-right" evidence="8">
        <dbReference type="Rhea" id="RHEA:31320"/>
    </physiologicalReaction>
</comment>
<dbReference type="InterPro" id="IPR050256">
    <property type="entry name" value="Glycosyltransferase_2"/>
</dbReference>
<evidence type="ECO:0000259" key="10">
    <source>
        <dbReference type="Pfam" id="PF00535"/>
    </source>
</evidence>
<sequence length="215" mass="24724">MEIIALVPAFNEAPRIAKVLDILTDIDYINSVYVIDDGSIDKTSEVAEQYNVILLRHIQNLGKGAALQTAIRLTSADYYLFIDADLIGLTAKHIDALIEPLFKDDKTVMSIGTFKRGGKTSVNLAQKYFYILNGQRCLRGSFAKELPDISWTRFGVEVFISKYAAMKNYKVCYPDLTGLTHYRKEEKMGFMRGFLYRLQMYREILHTYKEFQHHV</sequence>
<keyword evidence="5" id="KW-0460">Magnesium</keyword>
<dbReference type="InterPro" id="IPR029044">
    <property type="entry name" value="Nucleotide-diphossugar_trans"/>
</dbReference>
<dbReference type="Gene3D" id="3.90.550.10">
    <property type="entry name" value="Spore Coat Polysaccharide Biosynthesis Protein SpsA, Chain A"/>
    <property type="match status" value="1"/>
</dbReference>
<evidence type="ECO:0000256" key="1">
    <source>
        <dbReference type="ARBA" id="ARBA00001946"/>
    </source>
</evidence>
<dbReference type="GO" id="GO:0016757">
    <property type="term" value="F:glycosyltransferase activity"/>
    <property type="evidence" value="ECO:0007669"/>
    <property type="project" value="UniProtKB-KW"/>
</dbReference>
<evidence type="ECO:0000256" key="4">
    <source>
        <dbReference type="ARBA" id="ARBA00022679"/>
    </source>
</evidence>
<comment type="cofactor">
    <cofactor evidence="1">
        <name>Mg(2+)</name>
        <dbReference type="ChEBI" id="CHEBI:18420"/>
    </cofactor>
</comment>
<protein>
    <recommendedName>
        <fullName evidence="7">Glucosyl-3-phosphoglycerate synthase</fullName>
        <ecNumber evidence="6">2.4.1.266</ecNumber>
    </recommendedName>
</protein>
<evidence type="ECO:0000313" key="11">
    <source>
        <dbReference type="EMBL" id="TZE83423.1"/>
    </source>
</evidence>
<dbReference type="EMBL" id="VTPS01000001">
    <property type="protein sequence ID" value="TZE83423.1"/>
    <property type="molecule type" value="Genomic_DNA"/>
</dbReference>
<organism evidence="11 12">
    <name type="scientific">Calorimonas adulescens</name>
    <dbReference type="NCBI Taxonomy" id="2606906"/>
    <lineage>
        <taxon>Bacteria</taxon>
        <taxon>Bacillati</taxon>
        <taxon>Bacillota</taxon>
        <taxon>Clostridia</taxon>
        <taxon>Thermoanaerobacterales</taxon>
        <taxon>Thermoanaerobacteraceae</taxon>
        <taxon>Calorimonas</taxon>
    </lineage>
</organism>
<evidence type="ECO:0000256" key="6">
    <source>
        <dbReference type="ARBA" id="ARBA00039022"/>
    </source>
</evidence>
<proteinExistence type="inferred from homology"/>
<evidence type="ECO:0000256" key="2">
    <source>
        <dbReference type="ARBA" id="ARBA00006739"/>
    </source>
</evidence>
<dbReference type="SUPFAM" id="SSF53448">
    <property type="entry name" value="Nucleotide-diphospho-sugar transferases"/>
    <property type="match status" value="1"/>
</dbReference>
<comment type="caution">
    <text evidence="11">The sequence shown here is derived from an EMBL/GenBank/DDBJ whole genome shotgun (WGS) entry which is preliminary data.</text>
</comment>
<dbReference type="Pfam" id="PF00535">
    <property type="entry name" value="Glycos_transf_2"/>
    <property type="match status" value="1"/>
</dbReference>
<reference evidence="11 12" key="1">
    <citation type="submission" date="2019-08" db="EMBL/GenBank/DDBJ databases">
        <title>Calorimonas adulescens gen. nov., sp. nov., an anaerobic thermophilic bacterium from Sakhalin hot spring.</title>
        <authorList>
            <person name="Khomyakova M.A."/>
            <person name="Merkel A.Y."/>
            <person name="Novikov A."/>
            <person name="Bonch-Osmolovskaya E.A."/>
            <person name="Slobodkin A.I."/>
        </authorList>
    </citation>
    <scope>NUCLEOTIDE SEQUENCE [LARGE SCALE GENOMIC DNA]</scope>
    <source>
        <strain evidence="11 12">A05MB</strain>
    </source>
</reference>
<evidence type="ECO:0000256" key="8">
    <source>
        <dbReference type="ARBA" id="ARBA00048689"/>
    </source>
</evidence>